<dbReference type="AlphaFoldDB" id="A0A6G8JG08"/>
<dbReference type="Proteomes" id="UP000501366">
    <property type="component" value="Chromosome"/>
</dbReference>
<reference evidence="2 3" key="1">
    <citation type="submission" date="2016-03" db="EMBL/GenBank/DDBJ databases">
        <authorList>
            <person name="Bojesen A.M."/>
            <person name="Planet P."/>
            <person name="Hansen M.J."/>
        </authorList>
    </citation>
    <scope>NUCLEOTIDE SEQUENCE [LARGE SCALE GENOMIC DNA]</scope>
    <source>
        <strain evidence="2 3">B 234/94</strain>
    </source>
</reference>
<proteinExistence type="predicted"/>
<evidence type="ECO:0000313" key="2">
    <source>
        <dbReference type="EMBL" id="QIM65954.1"/>
    </source>
</evidence>
<accession>A0A6G8JG08</accession>
<keyword evidence="1" id="KW-0812">Transmembrane</keyword>
<keyword evidence="1" id="KW-1133">Transmembrane helix</keyword>
<keyword evidence="1" id="KW-0472">Membrane</keyword>
<name>A0A6G8JG08_9PAST</name>
<evidence type="ECO:0000313" key="3">
    <source>
        <dbReference type="Proteomes" id="UP000501366"/>
    </source>
</evidence>
<protein>
    <submittedName>
        <fullName evidence="2">Uncharacterized protein</fullName>
    </submittedName>
</protein>
<organism evidence="2 3">
    <name type="scientific">Mannheimia granulomatis</name>
    <dbReference type="NCBI Taxonomy" id="85402"/>
    <lineage>
        <taxon>Bacteria</taxon>
        <taxon>Pseudomonadati</taxon>
        <taxon>Pseudomonadota</taxon>
        <taxon>Gammaproteobacteria</taxon>
        <taxon>Pasteurellales</taxon>
        <taxon>Pasteurellaceae</taxon>
        <taxon>Mannheimia</taxon>
    </lineage>
</organism>
<feature type="transmembrane region" description="Helical" evidence="1">
    <location>
        <begin position="57"/>
        <end position="78"/>
    </location>
</feature>
<gene>
    <name evidence="2" type="ORF">A4G16_00445</name>
</gene>
<evidence type="ECO:0000256" key="1">
    <source>
        <dbReference type="SAM" id="Phobius"/>
    </source>
</evidence>
<feature type="transmembrane region" description="Helical" evidence="1">
    <location>
        <begin position="12"/>
        <end position="37"/>
    </location>
</feature>
<sequence length="81" mass="9553">MRSNLLVILHFFYFFVASFLGLFLTLFLTFGLFSIFTNANYYFYKDIFLILKDSVNLSFMGAILLSISPLFKTILYFCKKE</sequence>
<dbReference type="EMBL" id="CP015030">
    <property type="protein sequence ID" value="QIM65954.1"/>
    <property type="molecule type" value="Genomic_DNA"/>
</dbReference>
<dbReference type="KEGG" id="mgra:A4G16_00445"/>